<keyword evidence="2" id="KW-1185">Reference proteome</keyword>
<sequence length="149" mass="17646">MINNRTFDESLYPMSWRFNSDDCHLSDEDKKHIVFLSEHESERLWDLVLPFNILMRMNKTDVTIIDKMELDFDDVDESKVFFQSRLSGVSNLFFFWGRRAAALVSTSVVIKSWGDFFYPSDESSIIFVPNTKKIIFSYEEMFFYGELTV</sequence>
<protein>
    <submittedName>
        <fullName evidence="1">Uncharacterized protein</fullName>
    </submittedName>
</protein>
<dbReference type="EMBL" id="QGTS01000036">
    <property type="protein sequence ID" value="PWV98708.1"/>
    <property type="molecule type" value="Genomic_DNA"/>
</dbReference>
<evidence type="ECO:0000313" key="1">
    <source>
        <dbReference type="EMBL" id="PWV98708.1"/>
    </source>
</evidence>
<dbReference type="RefSeq" id="WP_110028273.1">
    <property type="nucleotide sequence ID" value="NZ_QGTS01000036.1"/>
</dbReference>
<organism evidence="1 2">
    <name type="scientific">Mangrovibacter plantisponsor</name>
    <dbReference type="NCBI Taxonomy" id="451513"/>
    <lineage>
        <taxon>Bacteria</taxon>
        <taxon>Pseudomonadati</taxon>
        <taxon>Pseudomonadota</taxon>
        <taxon>Gammaproteobacteria</taxon>
        <taxon>Enterobacterales</taxon>
        <taxon>Enterobacteriaceae</taxon>
        <taxon>Mangrovibacter</taxon>
    </lineage>
</organism>
<dbReference type="AlphaFoldDB" id="A0A317PGY3"/>
<accession>A0A317PGY3</accession>
<comment type="caution">
    <text evidence="1">The sequence shown here is derived from an EMBL/GenBank/DDBJ whole genome shotgun (WGS) entry which is preliminary data.</text>
</comment>
<name>A0A317PGY3_9ENTR</name>
<reference evidence="1 2" key="1">
    <citation type="submission" date="2018-05" db="EMBL/GenBank/DDBJ databases">
        <title>Genomic Encyclopedia of Type Strains, Phase IV (KMG-IV): sequencing the most valuable type-strain genomes for metagenomic binning, comparative biology and taxonomic classification.</title>
        <authorList>
            <person name="Goeker M."/>
        </authorList>
    </citation>
    <scope>NUCLEOTIDE SEQUENCE [LARGE SCALE GENOMIC DNA]</scope>
    <source>
        <strain evidence="1 2">DSM 19579</strain>
    </source>
</reference>
<dbReference type="Proteomes" id="UP000246744">
    <property type="component" value="Unassembled WGS sequence"/>
</dbReference>
<evidence type="ECO:0000313" key="2">
    <source>
        <dbReference type="Proteomes" id="UP000246744"/>
    </source>
</evidence>
<proteinExistence type="predicted"/>
<dbReference type="OrthoDB" id="6636581at2"/>
<gene>
    <name evidence="1" type="ORF">DES37_1364</name>
</gene>